<sequence length="225" mass="25064">MKLIITLCYLIFSSFVIANFTDAVPTKSNTSDYTPVDHFNDGIPIASNYVAHSVHNTFYPRDDNDYPPDNNDSPNNEDFSSNNEDTPDDSPSNNEDFSSNNEDTPDDSPSNNEDYSNSEDYPDEYPLGDDDSFSEENDSLSNNDESLPGNDDSPNDESLNNNDSPPDDEIPFIHLHAGRGSHGSLEIAWRKSSSAEMKDIHLVMVSNIAIYLIIPFTSSVMMEKD</sequence>
<keyword evidence="5" id="KW-1185">Reference proteome</keyword>
<evidence type="ECO:0000256" key="3">
    <source>
        <dbReference type="SAM" id="SignalP"/>
    </source>
</evidence>
<keyword evidence="2" id="KW-0812">Transmembrane</keyword>
<keyword evidence="3" id="KW-0732">Signal</keyword>
<evidence type="ECO:0000256" key="2">
    <source>
        <dbReference type="SAM" id="Phobius"/>
    </source>
</evidence>
<dbReference type="Proteomes" id="UP000789759">
    <property type="component" value="Unassembled WGS sequence"/>
</dbReference>
<dbReference type="AlphaFoldDB" id="A0A9N9HUB9"/>
<keyword evidence="2" id="KW-0472">Membrane</keyword>
<accession>A0A9N9HUB9</accession>
<feature type="compositionally biased region" description="Acidic residues" evidence="1">
    <location>
        <begin position="116"/>
        <end position="138"/>
    </location>
</feature>
<evidence type="ECO:0000313" key="5">
    <source>
        <dbReference type="Proteomes" id="UP000789759"/>
    </source>
</evidence>
<dbReference type="EMBL" id="CAJVQA010011285">
    <property type="protein sequence ID" value="CAG8705742.1"/>
    <property type="molecule type" value="Genomic_DNA"/>
</dbReference>
<feature type="chain" id="PRO_5040260037" evidence="3">
    <location>
        <begin position="24"/>
        <end position="225"/>
    </location>
</feature>
<gene>
    <name evidence="4" type="ORF">CPELLU_LOCUS12063</name>
</gene>
<evidence type="ECO:0000256" key="1">
    <source>
        <dbReference type="SAM" id="MobiDB-lite"/>
    </source>
</evidence>
<feature type="region of interest" description="Disordered" evidence="1">
    <location>
        <begin position="58"/>
        <end position="170"/>
    </location>
</feature>
<feature type="non-terminal residue" evidence="4">
    <location>
        <position position="1"/>
    </location>
</feature>
<reference evidence="4" key="1">
    <citation type="submission" date="2021-06" db="EMBL/GenBank/DDBJ databases">
        <authorList>
            <person name="Kallberg Y."/>
            <person name="Tangrot J."/>
            <person name="Rosling A."/>
        </authorList>
    </citation>
    <scope>NUCLEOTIDE SEQUENCE</scope>
    <source>
        <strain evidence="4">FL966</strain>
    </source>
</reference>
<proteinExistence type="predicted"/>
<keyword evidence="2" id="KW-1133">Transmembrane helix</keyword>
<feature type="transmembrane region" description="Helical" evidence="2">
    <location>
        <begin position="200"/>
        <end position="222"/>
    </location>
</feature>
<name>A0A9N9HUB9_9GLOM</name>
<evidence type="ECO:0000313" key="4">
    <source>
        <dbReference type="EMBL" id="CAG8705742.1"/>
    </source>
</evidence>
<comment type="caution">
    <text evidence="4">The sequence shown here is derived from an EMBL/GenBank/DDBJ whole genome shotgun (WGS) entry which is preliminary data.</text>
</comment>
<protein>
    <submittedName>
        <fullName evidence="4">8509_t:CDS:1</fullName>
    </submittedName>
</protein>
<feature type="signal peptide" evidence="3">
    <location>
        <begin position="1"/>
        <end position="23"/>
    </location>
</feature>
<feature type="compositionally biased region" description="Low complexity" evidence="1">
    <location>
        <begin position="67"/>
        <end position="102"/>
    </location>
</feature>
<organism evidence="4 5">
    <name type="scientific">Cetraspora pellucida</name>
    <dbReference type="NCBI Taxonomy" id="1433469"/>
    <lineage>
        <taxon>Eukaryota</taxon>
        <taxon>Fungi</taxon>
        <taxon>Fungi incertae sedis</taxon>
        <taxon>Mucoromycota</taxon>
        <taxon>Glomeromycotina</taxon>
        <taxon>Glomeromycetes</taxon>
        <taxon>Diversisporales</taxon>
        <taxon>Gigasporaceae</taxon>
        <taxon>Cetraspora</taxon>
    </lineage>
</organism>